<feature type="transmembrane region" description="Helical" evidence="6">
    <location>
        <begin position="560"/>
        <end position="585"/>
    </location>
</feature>
<keyword evidence="6" id="KW-1133">Transmembrane helix</keyword>
<dbReference type="EMBL" id="SRSC01000001">
    <property type="protein sequence ID" value="TGU74206.1"/>
    <property type="molecule type" value="Genomic_DNA"/>
</dbReference>
<organism evidence="10 11">
    <name type="scientific">Geomonas terrae</name>
    <dbReference type="NCBI Taxonomy" id="2562681"/>
    <lineage>
        <taxon>Bacteria</taxon>
        <taxon>Pseudomonadati</taxon>
        <taxon>Thermodesulfobacteriota</taxon>
        <taxon>Desulfuromonadia</taxon>
        <taxon>Geobacterales</taxon>
        <taxon>Geobacteraceae</taxon>
        <taxon>Geomonas</taxon>
    </lineage>
</organism>
<keyword evidence="11" id="KW-1185">Reference proteome</keyword>
<dbReference type="PROSITE" id="PS00889">
    <property type="entry name" value="CNMP_BINDING_2"/>
    <property type="match status" value="1"/>
</dbReference>
<dbReference type="PANTHER" id="PTHR32071">
    <property type="entry name" value="TRANSCRIPTIONAL REGULATORY PROTEIN"/>
    <property type="match status" value="1"/>
</dbReference>
<dbReference type="InterPro" id="IPR017900">
    <property type="entry name" value="4Fe4S_Fe_S_CS"/>
</dbReference>
<dbReference type="PROSITE" id="PS00198">
    <property type="entry name" value="4FE4S_FER_1"/>
    <property type="match status" value="1"/>
</dbReference>
<keyword evidence="1" id="KW-0479">Metal-binding</keyword>
<keyword evidence="2" id="KW-0547">Nucleotide-binding</keyword>
<keyword evidence="5" id="KW-0411">Iron-sulfur</keyword>
<evidence type="ECO:0000259" key="7">
    <source>
        <dbReference type="PROSITE" id="PS50042"/>
    </source>
</evidence>
<evidence type="ECO:0000256" key="5">
    <source>
        <dbReference type="ARBA" id="ARBA00023014"/>
    </source>
</evidence>
<feature type="transmembrane region" description="Helical" evidence="6">
    <location>
        <begin position="757"/>
        <end position="777"/>
    </location>
</feature>
<dbReference type="Proteomes" id="UP000306416">
    <property type="component" value="Unassembled WGS sequence"/>
</dbReference>
<evidence type="ECO:0000256" key="6">
    <source>
        <dbReference type="SAM" id="Phobius"/>
    </source>
</evidence>
<evidence type="ECO:0000256" key="3">
    <source>
        <dbReference type="ARBA" id="ARBA00022840"/>
    </source>
</evidence>
<dbReference type="SUPFAM" id="SSF51206">
    <property type="entry name" value="cAMP-binding domain-like"/>
    <property type="match status" value="1"/>
</dbReference>
<keyword evidence="6" id="KW-0812">Transmembrane</keyword>
<feature type="transmembrane region" description="Helical" evidence="6">
    <location>
        <begin position="460"/>
        <end position="478"/>
    </location>
</feature>
<dbReference type="PROSITE" id="PS50045">
    <property type="entry name" value="SIGMA54_INTERACT_4"/>
    <property type="match status" value="1"/>
</dbReference>
<feature type="transmembrane region" description="Helical" evidence="6">
    <location>
        <begin position="484"/>
        <end position="506"/>
    </location>
</feature>
<evidence type="ECO:0000256" key="2">
    <source>
        <dbReference type="ARBA" id="ARBA00022741"/>
    </source>
</evidence>
<evidence type="ECO:0000256" key="1">
    <source>
        <dbReference type="ARBA" id="ARBA00022723"/>
    </source>
</evidence>
<feature type="transmembrane region" description="Helical" evidence="6">
    <location>
        <begin position="723"/>
        <end position="745"/>
    </location>
</feature>
<accession>A0A4S1CLU3</accession>
<protein>
    <submittedName>
        <fullName evidence="10">Cyclic nucleotide-binding domain-containing protein</fullName>
    </submittedName>
</protein>
<reference evidence="10 11" key="1">
    <citation type="submission" date="2019-04" db="EMBL/GenBank/DDBJ databases">
        <title>Geobacter oryzae sp. nov., ferric-reducing bacteria isolated from paddy soil.</title>
        <authorList>
            <person name="Xu Z."/>
            <person name="Masuda Y."/>
            <person name="Itoh H."/>
            <person name="Senoo K."/>
        </authorList>
    </citation>
    <scope>NUCLEOTIDE SEQUENCE [LARGE SCALE GENOMIC DNA]</scope>
    <source>
        <strain evidence="10 11">Red111</strain>
    </source>
</reference>
<dbReference type="InterPro" id="IPR014710">
    <property type="entry name" value="RmlC-like_jellyroll"/>
</dbReference>
<dbReference type="SMART" id="SM00100">
    <property type="entry name" value="cNMP"/>
    <property type="match status" value="1"/>
</dbReference>
<feature type="transmembrane region" description="Helical" evidence="6">
    <location>
        <begin position="535"/>
        <end position="554"/>
    </location>
</feature>
<name>A0A4S1CLU3_9BACT</name>
<dbReference type="PROSITE" id="PS50042">
    <property type="entry name" value="CNMP_BINDING_3"/>
    <property type="match status" value="1"/>
</dbReference>
<dbReference type="SUPFAM" id="SSF52540">
    <property type="entry name" value="P-loop containing nucleoside triphosphate hydrolases"/>
    <property type="match status" value="1"/>
</dbReference>
<dbReference type="CDD" id="cd00038">
    <property type="entry name" value="CAP_ED"/>
    <property type="match status" value="1"/>
</dbReference>
<dbReference type="InterPro" id="IPR002078">
    <property type="entry name" value="Sigma_54_int"/>
</dbReference>
<gene>
    <name evidence="10" type="ORF">E4633_01685</name>
</gene>
<dbReference type="Pfam" id="PF00027">
    <property type="entry name" value="cNMP_binding"/>
    <property type="match status" value="1"/>
</dbReference>
<dbReference type="PROSITE" id="PS51379">
    <property type="entry name" value="4FE4S_FER_2"/>
    <property type="match status" value="1"/>
</dbReference>
<feature type="transmembrane region" description="Helical" evidence="6">
    <location>
        <begin position="840"/>
        <end position="859"/>
    </location>
</feature>
<dbReference type="GO" id="GO:0005524">
    <property type="term" value="F:ATP binding"/>
    <property type="evidence" value="ECO:0007669"/>
    <property type="project" value="UniProtKB-KW"/>
</dbReference>
<dbReference type="Gene3D" id="2.60.120.10">
    <property type="entry name" value="Jelly Rolls"/>
    <property type="match status" value="1"/>
</dbReference>
<sequence length="860" mass="94457">MGTISCETISGIRLFNGLATDDLRQVAGRLELRQFAADEIILSRNEPAMELYVILSGRIRVELLDRSGQILNLTELGIGNVIGERAILTDEKRSADVRAITEVQAARLTREDFEELLERMPLLYANMSRILAAQLGSWAHRHQREESEHREVITNIIGWQLLPEFGEFPGISPWVRLLNKRLEHLAGTRSHVLILGEPGTWKDLAARLIHFHSDDNRPVLFLDCAAPPPVLGEECAASESAAQSSLLLGLAQEAALFGHAPEGAVYARRVRRGMIELAAGGDMILRNIDCLTPAVQEELVEFMESGHFTRRGETKLRSGEVRIIATSGKPLAPMVENGKFNAVLFKKLSGETVELAPLRERKKDIPVIARSLLKSLNAKHHKNVRRLSQDALNRLVDHDWPLNASELYQVVSRAVVVCNDDEIHPEHISLQGHPFGDGHFDLLTLPAVERLARNPRFPRLLRYVTVPLFLAVTLYTLFGPPLNNAANLAAWTIGWPALLVTAFLFARGWCSFCPMEAIGEYIGVSSRVVRDPAPWLRRWGPTLSFVALVLILLAEQATGMFTYAGATGLLLFGILCATVSADLVIGRRGWCKFLCPLGRIVSLVSRISPLEMHSNHNVCLSRCRVDDCIKEKGCPMGLHPSGVDSSDHCVLCLNCVRSCPHHSMQLDLRNPTWGGFNRARRGLREAFFSTTLVGVVIAAKGTPLAAGRHIEIFSRTLWSVTDYLVALAIVAGFTLLTMLASATVRGTGWRQVFTTSGLAYLPLAAAGLFLIFFRALVEGGAALVPLMIDALGLDGRLDAARLTPEFGTLRLLIYPLILLAALFSLKILGKLQRQDGLPGGALAGHRVLIVAAATVFVAIL</sequence>
<dbReference type="RefSeq" id="WP_135868541.1">
    <property type="nucleotide sequence ID" value="NZ_SRSC01000001.1"/>
</dbReference>
<dbReference type="InterPro" id="IPR027417">
    <property type="entry name" value="P-loop_NTPase"/>
</dbReference>
<feature type="transmembrane region" description="Helical" evidence="6">
    <location>
        <begin position="811"/>
        <end position="828"/>
    </location>
</feature>
<evidence type="ECO:0000313" key="10">
    <source>
        <dbReference type="EMBL" id="TGU74206.1"/>
    </source>
</evidence>
<dbReference type="AlphaFoldDB" id="A0A4S1CLU3"/>
<dbReference type="Pfam" id="PF00158">
    <property type="entry name" value="Sigma54_activat"/>
    <property type="match status" value="1"/>
</dbReference>
<proteinExistence type="predicted"/>
<keyword evidence="4" id="KW-0408">Iron</keyword>
<dbReference type="Pfam" id="PF12801">
    <property type="entry name" value="Fer4_5"/>
    <property type="match status" value="2"/>
</dbReference>
<evidence type="ECO:0000259" key="9">
    <source>
        <dbReference type="PROSITE" id="PS51379"/>
    </source>
</evidence>
<dbReference type="InterPro" id="IPR000595">
    <property type="entry name" value="cNMP-bd_dom"/>
</dbReference>
<feature type="domain" description="Cyclic nucleotide-binding" evidence="7">
    <location>
        <begin position="14"/>
        <end position="117"/>
    </location>
</feature>
<dbReference type="GO" id="GO:0051536">
    <property type="term" value="F:iron-sulfur cluster binding"/>
    <property type="evidence" value="ECO:0007669"/>
    <property type="project" value="UniProtKB-KW"/>
</dbReference>
<dbReference type="Gene3D" id="3.40.50.300">
    <property type="entry name" value="P-loop containing nucleotide triphosphate hydrolases"/>
    <property type="match status" value="1"/>
</dbReference>
<dbReference type="Gene3D" id="1.10.8.60">
    <property type="match status" value="1"/>
</dbReference>
<evidence type="ECO:0000256" key="4">
    <source>
        <dbReference type="ARBA" id="ARBA00023004"/>
    </source>
</evidence>
<dbReference type="GO" id="GO:0006355">
    <property type="term" value="P:regulation of DNA-templated transcription"/>
    <property type="evidence" value="ECO:0007669"/>
    <property type="project" value="InterPro"/>
</dbReference>
<dbReference type="InterPro" id="IPR017896">
    <property type="entry name" value="4Fe4S_Fe-S-bd"/>
</dbReference>
<dbReference type="InterPro" id="IPR058031">
    <property type="entry name" value="AAA_lid_NorR"/>
</dbReference>
<comment type="caution">
    <text evidence="10">The sequence shown here is derived from an EMBL/GenBank/DDBJ whole genome shotgun (WGS) entry which is preliminary data.</text>
</comment>
<evidence type="ECO:0000259" key="8">
    <source>
        <dbReference type="PROSITE" id="PS50045"/>
    </source>
</evidence>
<dbReference type="SUPFAM" id="SSF54862">
    <property type="entry name" value="4Fe-4S ferredoxins"/>
    <property type="match status" value="1"/>
</dbReference>
<dbReference type="Pfam" id="PF25601">
    <property type="entry name" value="AAA_lid_14"/>
    <property type="match status" value="1"/>
</dbReference>
<feature type="domain" description="Sigma-54 factor interaction" evidence="8">
    <location>
        <begin position="168"/>
        <end position="416"/>
    </location>
</feature>
<dbReference type="GO" id="GO:0046872">
    <property type="term" value="F:metal ion binding"/>
    <property type="evidence" value="ECO:0007669"/>
    <property type="project" value="UniProtKB-KW"/>
</dbReference>
<dbReference type="InterPro" id="IPR018488">
    <property type="entry name" value="cNMP-bd_CS"/>
</dbReference>
<evidence type="ECO:0000313" key="11">
    <source>
        <dbReference type="Proteomes" id="UP000306416"/>
    </source>
</evidence>
<feature type="domain" description="4Fe-4S ferredoxin-type" evidence="9">
    <location>
        <begin position="638"/>
        <end position="669"/>
    </location>
</feature>
<keyword evidence="6" id="KW-0472">Membrane</keyword>
<feature type="transmembrane region" description="Helical" evidence="6">
    <location>
        <begin position="686"/>
        <end position="703"/>
    </location>
</feature>
<keyword evidence="3" id="KW-0067">ATP-binding</keyword>
<dbReference type="InterPro" id="IPR018490">
    <property type="entry name" value="cNMP-bd_dom_sf"/>
</dbReference>